<proteinExistence type="predicted"/>
<dbReference type="AlphaFoldDB" id="A0A059KWD9"/>
<comment type="caution">
    <text evidence="1">The sequence shown here is derived from an EMBL/GenBank/DDBJ whole genome shotgun (WGS) entry which is preliminary data.</text>
</comment>
<gene>
    <name evidence="1" type="ORF">V466_24160</name>
</gene>
<name>A0A059KWD9_9PSED</name>
<protein>
    <submittedName>
        <fullName evidence="1">Uncharacterized protein</fullName>
    </submittedName>
</protein>
<dbReference type="Proteomes" id="UP000026739">
    <property type="component" value="Unassembled WGS sequence"/>
</dbReference>
<sequence>MFIGVVGVEPGIQAADVLNMKKTFAGIQPATGWTATPGAETFGDGFVDVVVALSQIAKGQIQKSAHIVERNPFTRVGATGLSVDQGLCKCALRQTGRLGQGNPLACRAFCESGLRGRSGQYFGAMVQIVSRPFINILGDIVTRNVLGADMKYLRQFIPTPFKGVVY</sequence>
<dbReference type="EMBL" id="AZQQ01000097">
    <property type="protein sequence ID" value="KDD66408.1"/>
    <property type="molecule type" value="Genomic_DNA"/>
</dbReference>
<evidence type="ECO:0000313" key="1">
    <source>
        <dbReference type="EMBL" id="KDD66408.1"/>
    </source>
</evidence>
<organism evidence="1 2">
    <name type="scientific">Pseudomonas mandelii PD30</name>
    <dbReference type="NCBI Taxonomy" id="1419583"/>
    <lineage>
        <taxon>Bacteria</taxon>
        <taxon>Pseudomonadati</taxon>
        <taxon>Pseudomonadota</taxon>
        <taxon>Gammaproteobacteria</taxon>
        <taxon>Pseudomonadales</taxon>
        <taxon>Pseudomonadaceae</taxon>
        <taxon>Pseudomonas</taxon>
    </lineage>
</organism>
<evidence type="ECO:0000313" key="2">
    <source>
        <dbReference type="Proteomes" id="UP000026739"/>
    </source>
</evidence>
<reference evidence="1 2" key="1">
    <citation type="submission" date="2013-12" db="EMBL/GenBank/DDBJ databases">
        <authorList>
            <person name="Formusa P.A."/>
            <person name="Habash M."/>
            <person name="Lee H."/>
            <person name="Trevors J.T."/>
        </authorList>
    </citation>
    <scope>NUCLEOTIDE SEQUENCE [LARGE SCALE GENOMIC DNA]</scope>
    <source>
        <strain evidence="1 2">PD30</strain>
    </source>
</reference>
<accession>A0A059KWD9</accession>